<name>A0A2R7Y5C8_9CREN</name>
<dbReference type="SUPFAM" id="SSF51971">
    <property type="entry name" value="Nucleotide-binding domain"/>
    <property type="match status" value="1"/>
</dbReference>
<comment type="caution">
    <text evidence="2">The sequence shown here is derived from an EMBL/GenBank/DDBJ whole genome shotgun (WGS) entry which is preliminary data.</text>
</comment>
<dbReference type="GO" id="GO:0016491">
    <property type="term" value="F:oxidoreductase activity"/>
    <property type="evidence" value="ECO:0007669"/>
    <property type="project" value="InterPro"/>
</dbReference>
<reference evidence="2" key="1">
    <citation type="submission" date="2017-04" db="EMBL/GenBank/DDBJ databases">
        <authorList>
            <person name="Afonso C.L."/>
            <person name="Miller P.J."/>
            <person name="Scott M.A."/>
            <person name="Spackman E."/>
            <person name="Goraichik I."/>
            <person name="Dimitrov K.M."/>
            <person name="Suarez D.L."/>
            <person name="Swayne D.E."/>
        </authorList>
    </citation>
    <scope>NUCLEOTIDE SEQUENCE</scope>
    <source>
        <strain evidence="2">NZ3</strain>
    </source>
</reference>
<protein>
    <submittedName>
        <fullName evidence="2">Glutamate synthase</fullName>
    </submittedName>
</protein>
<feature type="domain" description="FAD/NAD(P)-binding" evidence="1">
    <location>
        <begin position="12"/>
        <end position="329"/>
    </location>
</feature>
<dbReference type="EMBL" id="NBVN01000004">
    <property type="protein sequence ID" value="PUA32589.1"/>
    <property type="molecule type" value="Genomic_DNA"/>
</dbReference>
<accession>A0A2R7Y5C8</accession>
<evidence type="ECO:0000259" key="1">
    <source>
        <dbReference type="Pfam" id="PF07992"/>
    </source>
</evidence>
<dbReference type="InterPro" id="IPR036188">
    <property type="entry name" value="FAD/NAD-bd_sf"/>
</dbReference>
<dbReference type="Gene3D" id="3.50.50.60">
    <property type="entry name" value="FAD/NAD(P)-binding domain"/>
    <property type="match status" value="2"/>
</dbReference>
<dbReference type="PRINTS" id="PR00411">
    <property type="entry name" value="PNDRDTASEI"/>
</dbReference>
<dbReference type="InterPro" id="IPR023753">
    <property type="entry name" value="FAD/NAD-binding_dom"/>
</dbReference>
<sequence>MCRESRGGGRGKVAVVGGGPAGLAAAGYLVCYGYEVDVYEKLPYAGGLMTFAIPPYRIPRENIIEGVEDLEKNFSVKFNYRTKVFCGDKVRHDEGDEFVQNVLDLTKLVNEYDAVLITTGIWSSRKLGVPGEEAQGVLTALEYTYGWWIYDSGLSTHKPPVGKRVVVVGGGFSAVDAAEVSHMKGSKEVILAYRRTIKEAPAGEYEIRRLIAEGIKWMDLVQPTKIVVENGRVSGVEFVKMRLGAPDESGRPRPEPIPGSEFVLEADLVLVAAGEIPTPPLEGECGGIKVDRGRRVVVNSRMQTNVEKVFAAGDVVTGPSMVGKAIGSGLKAATNIDMYLRSKKLV</sequence>
<dbReference type="PANTHER" id="PTHR42783">
    <property type="entry name" value="GLUTAMATE SYNTHASE [NADPH] SMALL CHAIN"/>
    <property type="match status" value="1"/>
</dbReference>
<dbReference type="AlphaFoldDB" id="A0A2R7Y5C8"/>
<reference evidence="2" key="2">
    <citation type="journal article" date="2018" name="Syst. Appl. Microbiol.">
        <title>A new symbiotic nanoarchaeote (Candidatus Nanoclepta minutus) and its host (Zestosphaera tikiterensis gen. nov., sp. nov.) from a New Zealand hot spring.</title>
        <authorList>
            <person name="St John E."/>
            <person name="Liu Y."/>
            <person name="Podar M."/>
            <person name="Stott M.B."/>
            <person name="Meneghin J."/>
            <person name="Chen Z."/>
            <person name="Lagutin K."/>
            <person name="Mitchell K."/>
            <person name="Reysenbach A.L."/>
        </authorList>
    </citation>
    <scope>NUCLEOTIDE SEQUENCE [LARGE SCALE GENOMIC DNA]</scope>
    <source>
        <strain evidence="2">NZ3</strain>
    </source>
</reference>
<dbReference type="PRINTS" id="PR00368">
    <property type="entry name" value="FADPNR"/>
</dbReference>
<evidence type="ECO:0000313" key="2">
    <source>
        <dbReference type="EMBL" id="PUA32589.1"/>
    </source>
</evidence>
<organism evidence="2 3">
    <name type="scientific">Zestosphaera tikiterensis</name>
    <dbReference type="NCBI Taxonomy" id="1973259"/>
    <lineage>
        <taxon>Archaea</taxon>
        <taxon>Thermoproteota</taxon>
        <taxon>Thermoprotei</taxon>
        <taxon>Desulfurococcales</taxon>
        <taxon>Desulfurococcaceae</taxon>
        <taxon>Zestosphaera</taxon>
    </lineage>
</organism>
<proteinExistence type="predicted"/>
<dbReference type="NCBIfam" id="NF009409">
    <property type="entry name" value="PRK12770.1"/>
    <property type="match status" value="1"/>
</dbReference>
<gene>
    <name evidence="2" type="ORF">B7O98_06950</name>
</gene>
<dbReference type="Pfam" id="PF07992">
    <property type="entry name" value="Pyr_redox_2"/>
    <property type="match status" value="1"/>
</dbReference>
<dbReference type="Proteomes" id="UP000244093">
    <property type="component" value="Unassembled WGS sequence"/>
</dbReference>
<evidence type="ECO:0000313" key="3">
    <source>
        <dbReference type="Proteomes" id="UP000244093"/>
    </source>
</evidence>
<dbReference type="PANTHER" id="PTHR42783:SF3">
    <property type="entry name" value="GLUTAMATE SYNTHASE [NADPH] SMALL CHAIN-RELATED"/>
    <property type="match status" value="1"/>
</dbReference>